<comment type="caution">
    <text evidence="2">The sequence shown here is derived from an EMBL/GenBank/DDBJ whole genome shotgun (WGS) entry which is preliminary data.</text>
</comment>
<keyword evidence="1" id="KW-0732">Signal</keyword>
<evidence type="ECO:0000256" key="1">
    <source>
        <dbReference type="SAM" id="SignalP"/>
    </source>
</evidence>
<dbReference type="PANTHER" id="PTHR31694">
    <property type="entry name" value="DESICCATION-LIKE PROTEIN"/>
    <property type="match status" value="1"/>
</dbReference>
<name>A0ABU6X667_9FABA</name>
<protein>
    <recommendedName>
        <fullName evidence="4">Desiccation-related protein PCC13-62</fullName>
    </recommendedName>
</protein>
<evidence type="ECO:0000313" key="3">
    <source>
        <dbReference type="Proteomes" id="UP001341840"/>
    </source>
</evidence>
<keyword evidence="3" id="KW-1185">Reference proteome</keyword>
<reference evidence="2 3" key="1">
    <citation type="journal article" date="2023" name="Plants (Basel)">
        <title>Bridging the Gap: Combining Genomics and Transcriptomics Approaches to Understand Stylosanthes scabra, an Orphan Legume from the Brazilian Caatinga.</title>
        <authorList>
            <person name="Ferreira-Neto J.R.C."/>
            <person name="da Silva M.D."/>
            <person name="Binneck E."/>
            <person name="de Melo N.F."/>
            <person name="da Silva R.H."/>
            <person name="de Melo A.L.T.M."/>
            <person name="Pandolfi V."/>
            <person name="Bustamante F.O."/>
            <person name="Brasileiro-Vidal A.C."/>
            <person name="Benko-Iseppon A.M."/>
        </authorList>
    </citation>
    <scope>NUCLEOTIDE SEQUENCE [LARGE SCALE GENOMIC DNA]</scope>
    <source>
        <tissue evidence="2">Leaves</tissue>
    </source>
</reference>
<organism evidence="2 3">
    <name type="scientific">Stylosanthes scabra</name>
    <dbReference type="NCBI Taxonomy" id="79078"/>
    <lineage>
        <taxon>Eukaryota</taxon>
        <taxon>Viridiplantae</taxon>
        <taxon>Streptophyta</taxon>
        <taxon>Embryophyta</taxon>
        <taxon>Tracheophyta</taxon>
        <taxon>Spermatophyta</taxon>
        <taxon>Magnoliopsida</taxon>
        <taxon>eudicotyledons</taxon>
        <taxon>Gunneridae</taxon>
        <taxon>Pentapetalae</taxon>
        <taxon>rosids</taxon>
        <taxon>fabids</taxon>
        <taxon>Fabales</taxon>
        <taxon>Fabaceae</taxon>
        <taxon>Papilionoideae</taxon>
        <taxon>50 kb inversion clade</taxon>
        <taxon>dalbergioids sensu lato</taxon>
        <taxon>Dalbergieae</taxon>
        <taxon>Pterocarpus clade</taxon>
        <taxon>Stylosanthes</taxon>
    </lineage>
</organism>
<feature type="chain" id="PRO_5045844700" description="Desiccation-related protein PCC13-62" evidence="1">
    <location>
        <begin position="23"/>
        <end position="304"/>
    </location>
</feature>
<dbReference type="InterPro" id="IPR052965">
    <property type="entry name" value="Pigment-catalase-like"/>
</dbReference>
<dbReference type="PANTHER" id="PTHR31694:SF12">
    <property type="entry name" value="DESICCATION-LIKE PROTEIN"/>
    <property type="match status" value="1"/>
</dbReference>
<evidence type="ECO:0000313" key="2">
    <source>
        <dbReference type="EMBL" id="MED6193342.1"/>
    </source>
</evidence>
<sequence length="304" mass="33084">MASIQVMLYFFVLSILLTRSYPFNPIANLSPKSDVELLEFSLNLEYLEAEFFLQGATGRGIDDVDPELAHGGPPPVGGNKALLDAFTRDVILQFGYQEVGHLRAIKRTIEGFPRPLLNISKEVFAEIMDNAFGKSLQPPFDPYANAINFLLASYVIPYVGLTGYVGANPKLQNATFKKLVAGLLGIESGQDAVIRAMLYDCGHLEVHPYEVTVATFTDRISSLRNKLGNKGPRDDGLGVPKLGGTVGRTFGNVLAGDKDSLAYGRTPQEILRIVYGGGDEHVPGGFFPWGAHGRIAKSYLKSSM</sequence>
<evidence type="ECO:0008006" key="4">
    <source>
        <dbReference type="Google" id="ProtNLM"/>
    </source>
</evidence>
<dbReference type="EMBL" id="JASCZI010211504">
    <property type="protein sequence ID" value="MED6193342.1"/>
    <property type="molecule type" value="Genomic_DNA"/>
</dbReference>
<accession>A0ABU6X667</accession>
<dbReference type="Proteomes" id="UP001341840">
    <property type="component" value="Unassembled WGS sequence"/>
</dbReference>
<proteinExistence type="predicted"/>
<gene>
    <name evidence="2" type="ORF">PIB30_018493</name>
</gene>
<feature type="signal peptide" evidence="1">
    <location>
        <begin position="1"/>
        <end position="22"/>
    </location>
</feature>
<dbReference type="Pfam" id="PF13668">
    <property type="entry name" value="Ferritin_2"/>
    <property type="match status" value="1"/>
</dbReference>